<sequence length="275" mass="30212">MTKECMNCGYVTDDKLENTSKCVNCEVYFHKFESRAKKLADKLGLTLEEYFVKTKPEREAKKQELLLKKIRDEEFVQLTKEEDKKNEALKRIQRSDASLDLSGEEVNELINSVLVTTTDSIPNYVTQGTVGIASAESCFDKATLSDFFIAKNNSTKCLNPDVKRLLACSRSEALNELKLEAIRLKGNAVVGVKIEYIELENVMLVVATGTAISVEKSDNASSGNHTLRDGYIPGGVHGSLDAIGRIADLAYLSEVLDQESDGGAPESLSSSLSDL</sequence>
<dbReference type="EMBL" id="CP045503">
    <property type="protein sequence ID" value="QPG56574.1"/>
    <property type="molecule type" value="Genomic_DNA"/>
</dbReference>
<comment type="similarity">
    <text evidence="1">Belongs to the UPF0145 family.</text>
</comment>
<protein>
    <submittedName>
        <fullName evidence="2">Heavy metal-binding domain-containing protein</fullName>
    </submittedName>
</protein>
<dbReference type="PANTHER" id="PTHR34068">
    <property type="entry name" value="UPF0145 PROTEIN YBJQ"/>
    <property type="match status" value="1"/>
</dbReference>
<evidence type="ECO:0000313" key="3">
    <source>
        <dbReference type="Proteomes" id="UP000316416"/>
    </source>
</evidence>
<evidence type="ECO:0000313" key="2">
    <source>
        <dbReference type="EMBL" id="QPG56574.1"/>
    </source>
</evidence>
<name>A0ABX6V1S8_9GAMM</name>
<dbReference type="InterPro" id="IPR035439">
    <property type="entry name" value="UPF0145_dom_sf"/>
</dbReference>
<gene>
    <name evidence="2" type="ORF">FM038_003390</name>
</gene>
<dbReference type="RefSeq" id="WP_142871955.1">
    <property type="nucleotide sequence ID" value="NZ_CP045503.2"/>
</dbReference>
<dbReference type="Pfam" id="PF01906">
    <property type="entry name" value="YbjQ_1"/>
    <property type="match status" value="1"/>
</dbReference>
<dbReference type="Gene3D" id="3.30.110.70">
    <property type="entry name" value="Hypothetical protein apc22750. Chain B"/>
    <property type="match status" value="1"/>
</dbReference>
<evidence type="ECO:0000256" key="1">
    <source>
        <dbReference type="ARBA" id="ARBA00010751"/>
    </source>
</evidence>
<keyword evidence="3" id="KW-1185">Reference proteome</keyword>
<accession>A0ABX6V1S8</accession>
<organism evidence="2 3">
    <name type="scientific">Shewanella eurypsychrophilus</name>
    <dbReference type="NCBI Taxonomy" id="2593656"/>
    <lineage>
        <taxon>Bacteria</taxon>
        <taxon>Pseudomonadati</taxon>
        <taxon>Pseudomonadota</taxon>
        <taxon>Gammaproteobacteria</taxon>
        <taxon>Alteromonadales</taxon>
        <taxon>Shewanellaceae</taxon>
        <taxon>Shewanella</taxon>
    </lineage>
</organism>
<dbReference type="InterPro" id="IPR002765">
    <property type="entry name" value="UPF0145_YbjQ-like"/>
</dbReference>
<dbReference type="Proteomes" id="UP000316416">
    <property type="component" value="Chromosome"/>
</dbReference>
<dbReference type="SUPFAM" id="SSF117782">
    <property type="entry name" value="YbjQ-like"/>
    <property type="match status" value="1"/>
</dbReference>
<proteinExistence type="inferred from homology"/>
<reference evidence="2" key="1">
    <citation type="submission" date="2021-07" db="EMBL/GenBank/DDBJ databases">
        <title>Shewanella sp. YLB-07 whole genome sequence.</title>
        <authorList>
            <person name="Yu L."/>
        </authorList>
    </citation>
    <scope>NUCLEOTIDE SEQUENCE</scope>
    <source>
        <strain evidence="2">YLB-08</strain>
    </source>
</reference>